<protein>
    <recommendedName>
        <fullName evidence="2">PUB 62/63 C-terminal domain-containing protein</fullName>
    </recommendedName>
</protein>
<dbReference type="AlphaFoldDB" id="A0A8T2PZF6"/>
<evidence type="ECO:0000313" key="4">
    <source>
        <dbReference type="Proteomes" id="UP000825935"/>
    </source>
</evidence>
<organism evidence="3 4">
    <name type="scientific">Ceratopteris richardii</name>
    <name type="common">Triangle waterfern</name>
    <dbReference type="NCBI Taxonomy" id="49495"/>
    <lineage>
        <taxon>Eukaryota</taxon>
        <taxon>Viridiplantae</taxon>
        <taxon>Streptophyta</taxon>
        <taxon>Embryophyta</taxon>
        <taxon>Tracheophyta</taxon>
        <taxon>Polypodiopsida</taxon>
        <taxon>Polypodiidae</taxon>
        <taxon>Polypodiales</taxon>
        <taxon>Pteridineae</taxon>
        <taxon>Pteridaceae</taxon>
        <taxon>Parkerioideae</taxon>
        <taxon>Ceratopteris</taxon>
    </lineage>
</organism>
<proteinExistence type="predicted"/>
<name>A0A8T2PZF6_CERRI</name>
<dbReference type="InterPro" id="IPR057649">
    <property type="entry name" value="PUB62-63_C"/>
</dbReference>
<dbReference type="Proteomes" id="UP000825935">
    <property type="component" value="Chromosome 39"/>
</dbReference>
<sequence>MKESKSHHKNQEIYEEKYPFKLNEKVLIKGNKRTPEKLVGREAFITSKCLNGWYLLKLADNGENVRLQLRSLQAIHEAINGIEECVKQEQSPDNAEIQDDTSKSLETRS</sequence>
<comment type="caution">
    <text evidence="3">The sequence shown here is derived from an EMBL/GenBank/DDBJ whole genome shotgun (WGS) entry which is preliminary data.</text>
</comment>
<evidence type="ECO:0000313" key="3">
    <source>
        <dbReference type="EMBL" id="KAH7276798.1"/>
    </source>
</evidence>
<dbReference type="Pfam" id="PF23112">
    <property type="entry name" value="PUB62-63_C"/>
    <property type="match status" value="1"/>
</dbReference>
<keyword evidence="4" id="KW-1185">Reference proteome</keyword>
<dbReference type="PANTHER" id="PTHR33644">
    <property type="entry name" value="U-BOX DOMAIN-CONTAINING PROTEIN 62-RELATED"/>
    <property type="match status" value="1"/>
</dbReference>
<reference evidence="3" key="1">
    <citation type="submission" date="2021-08" db="EMBL/GenBank/DDBJ databases">
        <title>WGS assembly of Ceratopteris richardii.</title>
        <authorList>
            <person name="Marchant D.B."/>
            <person name="Chen G."/>
            <person name="Jenkins J."/>
            <person name="Shu S."/>
            <person name="Leebens-Mack J."/>
            <person name="Grimwood J."/>
            <person name="Schmutz J."/>
            <person name="Soltis P."/>
            <person name="Soltis D."/>
            <person name="Chen Z.-H."/>
        </authorList>
    </citation>
    <scope>NUCLEOTIDE SEQUENCE</scope>
    <source>
        <strain evidence="3">Whitten #5841</strain>
        <tissue evidence="3">Leaf</tissue>
    </source>
</reference>
<evidence type="ECO:0000259" key="2">
    <source>
        <dbReference type="Pfam" id="PF23112"/>
    </source>
</evidence>
<dbReference type="PANTHER" id="PTHR33644:SF3">
    <property type="entry name" value="RING_U-BOX SUPERFAMILY PROTEIN"/>
    <property type="match status" value="1"/>
</dbReference>
<dbReference type="OrthoDB" id="511285at2759"/>
<feature type="region of interest" description="Disordered" evidence="1">
    <location>
        <begin position="86"/>
        <end position="109"/>
    </location>
</feature>
<gene>
    <name evidence="3" type="ORF">KP509_39G022200</name>
</gene>
<dbReference type="EMBL" id="CM035444">
    <property type="protein sequence ID" value="KAH7276798.1"/>
    <property type="molecule type" value="Genomic_DNA"/>
</dbReference>
<evidence type="ECO:0000256" key="1">
    <source>
        <dbReference type="SAM" id="MobiDB-lite"/>
    </source>
</evidence>
<feature type="domain" description="PUB 62/63 C-terminal" evidence="2">
    <location>
        <begin position="17"/>
        <end position="73"/>
    </location>
</feature>
<feature type="compositionally biased region" description="Basic and acidic residues" evidence="1">
    <location>
        <begin position="100"/>
        <end position="109"/>
    </location>
</feature>
<accession>A0A8T2PZF6</accession>